<accession>A0ABS2JZA9</accession>
<keyword evidence="1" id="KW-0732">Signal</keyword>
<reference evidence="2" key="1">
    <citation type="submission" date="2020-10" db="EMBL/GenBank/DDBJ databases">
        <title>Phylogeny of dyella-like bacteria.</title>
        <authorList>
            <person name="Fu J."/>
        </authorList>
    </citation>
    <scope>NUCLEOTIDE SEQUENCE</scope>
    <source>
        <strain evidence="2">DHOC52</strain>
    </source>
</reference>
<dbReference type="Proteomes" id="UP001430149">
    <property type="component" value="Unassembled WGS sequence"/>
</dbReference>
<comment type="caution">
    <text evidence="2">The sequence shown here is derived from an EMBL/GenBank/DDBJ whole genome shotgun (WGS) entry which is preliminary data.</text>
</comment>
<dbReference type="Gene3D" id="3.10.450.50">
    <property type="match status" value="1"/>
</dbReference>
<keyword evidence="3" id="KW-1185">Reference proteome</keyword>
<evidence type="ECO:0000256" key="1">
    <source>
        <dbReference type="SAM" id="SignalP"/>
    </source>
</evidence>
<organism evidence="2 3">
    <name type="scientific">Dyella flava</name>
    <dbReference type="NCBI Taxonomy" id="1920170"/>
    <lineage>
        <taxon>Bacteria</taxon>
        <taxon>Pseudomonadati</taxon>
        <taxon>Pseudomonadota</taxon>
        <taxon>Gammaproteobacteria</taxon>
        <taxon>Lysobacterales</taxon>
        <taxon>Rhodanobacteraceae</taxon>
        <taxon>Dyella</taxon>
    </lineage>
</organism>
<evidence type="ECO:0000313" key="3">
    <source>
        <dbReference type="Proteomes" id="UP001430149"/>
    </source>
</evidence>
<dbReference type="Pfam" id="PF12893">
    <property type="entry name" value="Lumazine_bd_2"/>
    <property type="match status" value="1"/>
</dbReference>
<sequence length="146" mass="16247">MNLRIFAFAAITLGCSWACRAADQNAQVMEPVQRFFDALGRQDKNGLLAVLAPNIEITSVQQNALHRLSIEKLADAIAAHRGGPIAERIYQPQLHVDQDLAVVWAPYTFTINGRVDHCGTDVITLGKLQDRWLIIGLSDNERKDHC</sequence>
<name>A0ABS2JZA9_9GAMM</name>
<feature type="signal peptide" evidence="1">
    <location>
        <begin position="1"/>
        <end position="21"/>
    </location>
</feature>
<dbReference type="PROSITE" id="PS51257">
    <property type="entry name" value="PROKAR_LIPOPROTEIN"/>
    <property type="match status" value="1"/>
</dbReference>
<evidence type="ECO:0000313" key="2">
    <source>
        <dbReference type="EMBL" id="MBM7124323.1"/>
    </source>
</evidence>
<dbReference type="SUPFAM" id="SSF54427">
    <property type="entry name" value="NTF2-like"/>
    <property type="match status" value="1"/>
</dbReference>
<dbReference type="InterPro" id="IPR032710">
    <property type="entry name" value="NTF2-like_dom_sf"/>
</dbReference>
<dbReference type="RefSeq" id="WP_204679667.1">
    <property type="nucleotide sequence ID" value="NZ_BSNR01000023.1"/>
</dbReference>
<feature type="chain" id="PRO_5045558575" evidence="1">
    <location>
        <begin position="22"/>
        <end position="146"/>
    </location>
</feature>
<gene>
    <name evidence="2" type="ORF">ISP19_02930</name>
</gene>
<dbReference type="InterPro" id="IPR039437">
    <property type="entry name" value="FrzH/put_lumazine-bd"/>
</dbReference>
<proteinExistence type="predicted"/>
<dbReference type="EMBL" id="JADIKE010000026">
    <property type="protein sequence ID" value="MBM7124323.1"/>
    <property type="molecule type" value="Genomic_DNA"/>
</dbReference>
<protein>
    <submittedName>
        <fullName evidence="2">Nuclear transport factor 2 family protein</fullName>
    </submittedName>
</protein>